<dbReference type="GO" id="GO:0043190">
    <property type="term" value="C:ATP-binding cassette (ABC) transporter complex"/>
    <property type="evidence" value="ECO:0007669"/>
    <property type="project" value="InterPro"/>
</dbReference>
<feature type="domain" description="PBP" evidence="7">
    <location>
        <begin position="47"/>
        <end position="347"/>
    </location>
</feature>
<keyword evidence="9" id="KW-1185">Reference proteome</keyword>
<dbReference type="AlphaFoldDB" id="A0A1H1CKN6"/>
<reference evidence="8 9" key="1">
    <citation type="submission" date="2016-10" db="EMBL/GenBank/DDBJ databases">
        <authorList>
            <person name="de Groot N.N."/>
        </authorList>
    </citation>
    <scope>NUCLEOTIDE SEQUENCE [LARGE SCALE GENOMIC DNA]</scope>
    <source>
        <strain evidence="8 9">DSM 20117</strain>
    </source>
</reference>
<keyword evidence="6" id="KW-0732">Signal</keyword>
<feature type="binding site" evidence="5">
    <location>
        <position position="110"/>
    </location>
    <ligand>
        <name>phosphate</name>
        <dbReference type="ChEBI" id="CHEBI:43474"/>
    </ligand>
</feature>
<feature type="signal peptide" evidence="6">
    <location>
        <begin position="1"/>
        <end position="34"/>
    </location>
</feature>
<feature type="chain" id="PRO_5010219899" description="Phosphate-binding protein" evidence="6">
    <location>
        <begin position="35"/>
        <end position="379"/>
    </location>
</feature>
<evidence type="ECO:0000259" key="7">
    <source>
        <dbReference type="Pfam" id="PF12849"/>
    </source>
</evidence>
<dbReference type="GO" id="GO:0042301">
    <property type="term" value="F:phosphate ion binding"/>
    <property type="evidence" value="ECO:0007669"/>
    <property type="project" value="InterPro"/>
</dbReference>
<feature type="binding site" evidence="5">
    <location>
        <begin position="62"/>
        <end position="64"/>
    </location>
    <ligand>
        <name>phosphate</name>
        <dbReference type="ChEBI" id="CHEBI:43474"/>
    </ligand>
</feature>
<keyword evidence="2 4" id="KW-0813">Transport</keyword>
<organism evidence="8 9">
    <name type="scientific">Crystallibacter crystallopoietes</name>
    <dbReference type="NCBI Taxonomy" id="37928"/>
    <lineage>
        <taxon>Bacteria</taxon>
        <taxon>Bacillati</taxon>
        <taxon>Actinomycetota</taxon>
        <taxon>Actinomycetes</taxon>
        <taxon>Micrococcales</taxon>
        <taxon>Micrococcaceae</taxon>
        <taxon>Crystallibacter</taxon>
    </lineage>
</organism>
<dbReference type="PIRSF" id="PIRSF002756">
    <property type="entry name" value="PstS"/>
    <property type="match status" value="1"/>
</dbReference>
<dbReference type="CDD" id="cd13565">
    <property type="entry name" value="PBP2_PstS"/>
    <property type="match status" value="1"/>
</dbReference>
<accession>A0A1H1CKN6</accession>
<keyword evidence="3 4" id="KW-0592">Phosphate transport</keyword>
<evidence type="ECO:0000256" key="5">
    <source>
        <dbReference type="PIRSR" id="PIRSR002756-1"/>
    </source>
</evidence>
<evidence type="ECO:0000256" key="4">
    <source>
        <dbReference type="PIRNR" id="PIRNR002756"/>
    </source>
</evidence>
<dbReference type="Proteomes" id="UP000181917">
    <property type="component" value="Unassembled WGS sequence"/>
</dbReference>
<evidence type="ECO:0000256" key="2">
    <source>
        <dbReference type="ARBA" id="ARBA00022448"/>
    </source>
</evidence>
<evidence type="ECO:0000256" key="6">
    <source>
        <dbReference type="SAM" id="SignalP"/>
    </source>
</evidence>
<dbReference type="Pfam" id="PF12849">
    <property type="entry name" value="PBP_like_2"/>
    <property type="match status" value="1"/>
</dbReference>
<name>A0A1H1CKN6_9MICC</name>
<sequence>MRDSFPVTLKRMAPRLFPTLALTSAALLALTACGSDYPLGPEQEAAAQHGSDLTGTLSGAGSSAQNAAMDAWRAGFNLLHPKAQVQYSPDGSGAGRTAFLAGAVEFAGSDAYLDAEEMERAKEVCGPGGAFNVPAYVSPIAVGFNLPGITELNMDAATIAGIFKGEITNWNDRAIVEQNPGVELPDLRITRVSRGDDSGTTENFTEYLHAVAPDVWTAEPSDAFPSDFVAENAQGNTGVVSMVARTEGALTYADDSAVGPPLGKVNLKVGDDYVPVSSEGAAIALDEAEPAEGRPEYDLALELDRTTTADGAYPLLLVSYHVWCTTYDDPEKIELIKTFAEYVLSPEGQAAAAESAKSAPISERLSERAIESVERISAR</sequence>
<proteinExistence type="inferred from homology"/>
<dbReference type="Gene3D" id="3.40.190.10">
    <property type="entry name" value="Periplasmic binding protein-like II"/>
    <property type="match status" value="2"/>
</dbReference>
<feature type="binding site" evidence="5">
    <location>
        <position position="92"/>
    </location>
    <ligand>
        <name>phosphate</name>
        <dbReference type="ChEBI" id="CHEBI:43474"/>
    </ligand>
</feature>
<evidence type="ECO:0000313" key="8">
    <source>
        <dbReference type="EMBL" id="SDQ64710.1"/>
    </source>
</evidence>
<dbReference type="SUPFAM" id="SSF53850">
    <property type="entry name" value="Periplasmic binding protein-like II"/>
    <property type="match status" value="1"/>
</dbReference>
<dbReference type="InterPro" id="IPR005673">
    <property type="entry name" value="ABC_phos-bd_PstS"/>
</dbReference>
<dbReference type="EMBL" id="FNKH01000002">
    <property type="protein sequence ID" value="SDQ64710.1"/>
    <property type="molecule type" value="Genomic_DNA"/>
</dbReference>
<dbReference type="GO" id="GO:0035435">
    <property type="term" value="P:phosphate ion transmembrane transport"/>
    <property type="evidence" value="ECO:0007669"/>
    <property type="project" value="InterPro"/>
</dbReference>
<protein>
    <recommendedName>
        <fullName evidence="4">Phosphate-binding protein</fullName>
    </recommendedName>
</protein>
<dbReference type="PANTHER" id="PTHR42996:SF1">
    <property type="entry name" value="PHOSPHATE-BINDING PROTEIN PSTS"/>
    <property type="match status" value="1"/>
</dbReference>
<gene>
    <name evidence="8" type="ORF">SAMN04489742_1968</name>
</gene>
<dbReference type="InterPro" id="IPR050962">
    <property type="entry name" value="Phosphate-bind_PstS"/>
</dbReference>
<dbReference type="InterPro" id="IPR024370">
    <property type="entry name" value="PBP_domain"/>
</dbReference>
<dbReference type="PANTHER" id="PTHR42996">
    <property type="entry name" value="PHOSPHATE-BINDING PROTEIN PSTS"/>
    <property type="match status" value="1"/>
</dbReference>
<evidence type="ECO:0000313" key="9">
    <source>
        <dbReference type="Proteomes" id="UP000181917"/>
    </source>
</evidence>
<evidence type="ECO:0000256" key="3">
    <source>
        <dbReference type="ARBA" id="ARBA00022592"/>
    </source>
</evidence>
<comment type="similarity">
    <text evidence="1 4">Belongs to the PstS family.</text>
</comment>
<dbReference type="STRING" id="37928.SAMN04489742_1968"/>
<dbReference type="PROSITE" id="PS51257">
    <property type="entry name" value="PROKAR_LIPOPROTEIN"/>
    <property type="match status" value="1"/>
</dbReference>
<evidence type="ECO:0000256" key="1">
    <source>
        <dbReference type="ARBA" id="ARBA00008725"/>
    </source>
</evidence>
<feature type="binding site" evidence="5">
    <location>
        <begin position="198"/>
        <end position="200"/>
    </location>
    <ligand>
        <name>phosphate</name>
        <dbReference type="ChEBI" id="CHEBI:43474"/>
    </ligand>
</feature>